<evidence type="ECO:0000313" key="2">
    <source>
        <dbReference type="Proteomes" id="UP001151529"/>
    </source>
</evidence>
<reference evidence="1" key="1">
    <citation type="submission" date="2022-11" db="EMBL/GenBank/DDBJ databases">
        <authorList>
            <person name="Hyden B.L."/>
            <person name="Feng K."/>
            <person name="Yates T."/>
            <person name="Jawdy S."/>
            <person name="Smart L.B."/>
            <person name="Muchero W."/>
        </authorList>
    </citation>
    <scope>NUCLEOTIDE SEQUENCE</scope>
    <source>
        <tissue evidence="1">Shoot tip</tissue>
    </source>
</reference>
<organism evidence="1 2">
    <name type="scientific">Salix viminalis</name>
    <name type="common">Common osier</name>
    <name type="synonym">Basket willow</name>
    <dbReference type="NCBI Taxonomy" id="40686"/>
    <lineage>
        <taxon>Eukaryota</taxon>
        <taxon>Viridiplantae</taxon>
        <taxon>Streptophyta</taxon>
        <taxon>Embryophyta</taxon>
        <taxon>Tracheophyta</taxon>
        <taxon>Spermatophyta</taxon>
        <taxon>Magnoliopsida</taxon>
        <taxon>eudicotyledons</taxon>
        <taxon>Gunneridae</taxon>
        <taxon>Pentapetalae</taxon>
        <taxon>rosids</taxon>
        <taxon>fabids</taxon>
        <taxon>Malpighiales</taxon>
        <taxon>Salicaceae</taxon>
        <taxon>Saliceae</taxon>
        <taxon>Salix</taxon>
    </lineage>
</organism>
<keyword evidence="2" id="KW-1185">Reference proteome</keyword>
<sequence length="125" mass="13558">MFLICGICSESAFGTTLGVIAQSSTEKQLSCPVDVASLHADHTQLSFHHHFQDKQVFFVFVVVISFAQIENSGSRVSYVCLGGDIGRVGSFAAEGIRATRGLKGQLQNVNESNSCSPRCWENESE</sequence>
<dbReference type="EMBL" id="JAPFFL010000003">
    <property type="protein sequence ID" value="KAJ6737076.1"/>
    <property type="molecule type" value="Genomic_DNA"/>
</dbReference>
<evidence type="ECO:0000313" key="1">
    <source>
        <dbReference type="EMBL" id="KAJ6737076.1"/>
    </source>
</evidence>
<dbReference type="Proteomes" id="UP001151529">
    <property type="component" value="Chromosome 5"/>
</dbReference>
<accession>A0A9Q0UVZ4</accession>
<protein>
    <submittedName>
        <fullName evidence="1">Uncharacterized protein</fullName>
    </submittedName>
</protein>
<proteinExistence type="predicted"/>
<gene>
    <name evidence="1" type="ORF">OIU85_019172</name>
</gene>
<name>A0A9Q0UVZ4_SALVM</name>
<comment type="caution">
    <text evidence="1">The sequence shown here is derived from an EMBL/GenBank/DDBJ whole genome shotgun (WGS) entry which is preliminary data.</text>
</comment>
<reference evidence="1" key="2">
    <citation type="journal article" date="2023" name="Int. J. Mol. Sci.">
        <title>De Novo Assembly and Annotation of 11 Diverse Shrub Willow (Salix) Genomes Reveals Novel Gene Organization in Sex-Linked Regions.</title>
        <authorList>
            <person name="Hyden B."/>
            <person name="Feng K."/>
            <person name="Yates T.B."/>
            <person name="Jawdy S."/>
            <person name="Cereghino C."/>
            <person name="Smart L.B."/>
            <person name="Muchero W."/>
        </authorList>
    </citation>
    <scope>NUCLEOTIDE SEQUENCE [LARGE SCALE GENOMIC DNA]</scope>
    <source>
        <tissue evidence="1">Shoot tip</tissue>
    </source>
</reference>
<dbReference type="AlphaFoldDB" id="A0A9Q0UVZ4"/>